<proteinExistence type="predicted"/>
<dbReference type="Proteomes" id="UP000298111">
    <property type="component" value="Unassembled WGS sequence"/>
</dbReference>
<accession>A0A6C1C6B0</accession>
<protein>
    <submittedName>
        <fullName evidence="1">Uncharacterized protein</fullName>
    </submittedName>
</protein>
<dbReference type="AlphaFoldDB" id="A0A6C1C6B0"/>
<comment type="caution">
    <text evidence="1">The sequence shown here is derived from an EMBL/GenBank/DDBJ whole genome shotgun (WGS) entry which is preliminary data.</text>
</comment>
<organism evidence="1 2">
    <name type="scientific">Streptomyces albus</name>
    <dbReference type="NCBI Taxonomy" id="1888"/>
    <lineage>
        <taxon>Bacteria</taxon>
        <taxon>Bacillati</taxon>
        <taxon>Actinomycetota</taxon>
        <taxon>Actinomycetes</taxon>
        <taxon>Kitasatosporales</taxon>
        <taxon>Streptomycetaceae</taxon>
        <taxon>Streptomyces</taxon>
    </lineage>
</organism>
<dbReference type="EMBL" id="RCIY01000114">
    <property type="protein sequence ID" value="TGG75726.1"/>
    <property type="molecule type" value="Genomic_DNA"/>
</dbReference>
<evidence type="ECO:0000313" key="1">
    <source>
        <dbReference type="EMBL" id="TGG75726.1"/>
    </source>
</evidence>
<reference evidence="1 2" key="1">
    <citation type="submission" date="2018-10" db="EMBL/GenBank/DDBJ databases">
        <title>Isolation of pseudouridimycin from Streptomyces albus DSM 40763.</title>
        <authorList>
            <person name="Rosenqvist P."/>
            <person name="Metsae-Ketelae M."/>
            <person name="Virta P."/>
        </authorList>
    </citation>
    <scope>NUCLEOTIDE SEQUENCE [LARGE SCALE GENOMIC DNA]</scope>
    <source>
        <strain evidence="1 2">DSM 40763</strain>
    </source>
</reference>
<dbReference type="PROSITE" id="PS51318">
    <property type="entry name" value="TAT"/>
    <property type="match status" value="1"/>
</dbReference>
<sequence>MRTMKRRAAITAAGLAAAVGVSVLGAGAASAASGGFTPRQGVMGDGSYRACLEYGNTMAQMGALRGFTCTPQADGRYYFRWY</sequence>
<name>A0A6C1C6B0_9ACTN</name>
<gene>
    <name evidence="1" type="ORF">D8771_32545</name>
</gene>
<dbReference type="InterPro" id="IPR006311">
    <property type="entry name" value="TAT_signal"/>
</dbReference>
<evidence type="ECO:0000313" key="2">
    <source>
        <dbReference type="Proteomes" id="UP000298111"/>
    </source>
</evidence>